<evidence type="ECO:0000313" key="8">
    <source>
        <dbReference type="EMBL" id="AFC26114.1"/>
    </source>
</evidence>
<dbReference type="KEGG" id="sgn:SGRA_3389"/>
<evidence type="ECO:0000256" key="5">
    <source>
        <dbReference type="PROSITE-ProRule" id="PRU00182"/>
    </source>
</evidence>
<dbReference type="CDD" id="cd02869">
    <property type="entry name" value="PseudoU_synth_RluA_like"/>
    <property type="match status" value="1"/>
</dbReference>
<dbReference type="SUPFAM" id="SSF55120">
    <property type="entry name" value="Pseudouridine synthase"/>
    <property type="match status" value="1"/>
</dbReference>
<dbReference type="HOGENOM" id="CLU_016902_4_3_10"/>
<dbReference type="EMBL" id="CP002831">
    <property type="protein sequence ID" value="AFC26114.1"/>
    <property type="molecule type" value="Genomic_DNA"/>
</dbReference>
<proteinExistence type="inferred from homology"/>
<dbReference type="Pfam" id="PF00849">
    <property type="entry name" value="PseudoU_synth_2"/>
    <property type="match status" value="1"/>
</dbReference>
<dbReference type="Proteomes" id="UP000007519">
    <property type="component" value="Chromosome"/>
</dbReference>
<keyword evidence="3 6" id="KW-0413">Isomerase</keyword>
<dbReference type="Pfam" id="PF01479">
    <property type="entry name" value="S4"/>
    <property type="match status" value="1"/>
</dbReference>
<evidence type="ECO:0000259" key="7">
    <source>
        <dbReference type="SMART" id="SM00363"/>
    </source>
</evidence>
<dbReference type="PROSITE" id="PS01129">
    <property type="entry name" value="PSI_RLU"/>
    <property type="match status" value="1"/>
</dbReference>
<evidence type="ECO:0000313" key="9">
    <source>
        <dbReference type="Proteomes" id="UP000007519"/>
    </source>
</evidence>
<protein>
    <recommendedName>
        <fullName evidence="6">Pseudouridine synthase</fullName>
        <ecNumber evidence="6">5.4.99.-</ecNumber>
    </recommendedName>
</protein>
<dbReference type="InterPro" id="IPR006145">
    <property type="entry name" value="PsdUridine_synth_RsuA/RluA"/>
</dbReference>
<dbReference type="PROSITE" id="PS50889">
    <property type="entry name" value="S4"/>
    <property type="match status" value="1"/>
</dbReference>
<dbReference type="InterPro" id="IPR050188">
    <property type="entry name" value="RluA_PseudoU_synthase"/>
</dbReference>
<keyword evidence="9" id="KW-1185">Reference proteome</keyword>
<dbReference type="STRING" id="984262.SGRA_3389"/>
<evidence type="ECO:0000256" key="6">
    <source>
        <dbReference type="RuleBase" id="RU362028"/>
    </source>
</evidence>
<sequence length="345" mass="40480">MDPKEEKEFEDEPLFDWYEYKADPGQEPMRLDKFLMQRMERMTRSKVQRGIEAGYVTVNDKEAKSNQKIKPHDLIKVRWRRARPKGEVIAQDIPLDIRYEDEEVLMVYKPAGMVVHPGVGNYTGTLVNALAWHFKDLPQGNGSYPGLVHRIDKFTTGILVVAKTEEAIQHLSKQFFNHTIKRKYRALVWGDVEAEEGTITGHIGRDPKNRKRFCVHEDEEYGKHAVTHYKVLKRFGYVTLVECQLETGRTHQIRVHMKHIGHPLFNDELYNGNRIVKGTIFSKYRQFVENCFKILPHQALHAYSLGFEHPKTGEEIYLEAPLPDYFQQALDKWEKYTEGRFKIYD</sequence>
<dbReference type="CDD" id="cd00165">
    <property type="entry name" value="S4"/>
    <property type="match status" value="1"/>
</dbReference>
<feature type="active site" evidence="4">
    <location>
        <position position="152"/>
    </location>
</feature>
<evidence type="ECO:0000256" key="1">
    <source>
        <dbReference type="ARBA" id="ARBA00010876"/>
    </source>
</evidence>
<dbReference type="InterPro" id="IPR002942">
    <property type="entry name" value="S4_RNA-bd"/>
</dbReference>
<dbReference type="GO" id="GO:0003723">
    <property type="term" value="F:RNA binding"/>
    <property type="evidence" value="ECO:0007669"/>
    <property type="project" value="UniProtKB-KW"/>
</dbReference>
<dbReference type="GO" id="GO:0120159">
    <property type="term" value="F:rRNA pseudouridine synthase activity"/>
    <property type="evidence" value="ECO:0007669"/>
    <property type="project" value="UniProtKB-ARBA"/>
</dbReference>
<dbReference type="AlphaFoldDB" id="H6L178"/>
<evidence type="ECO:0000256" key="3">
    <source>
        <dbReference type="ARBA" id="ARBA00023235"/>
    </source>
</evidence>
<gene>
    <name evidence="8" type="primary">rluD</name>
    <name evidence="8" type="ordered locus">SGRA_3389</name>
</gene>
<dbReference type="InterPro" id="IPR036986">
    <property type="entry name" value="S4_RNA-bd_sf"/>
</dbReference>
<dbReference type="Gene3D" id="3.30.2350.10">
    <property type="entry name" value="Pseudouridine synthase"/>
    <property type="match status" value="1"/>
</dbReference>
<organism evidence="8 9">
    <name type="scientific">Saprospira grandis (strain Lewin)</name>
    <dbReference type="NCBI Taxonomy" id="984262"/>
    <lineage>
        <taxon>Bacteria</taxon>
        <taxon>Pseudomonadati</taxon>
        <taxon>Bacteroidota</taxon>
        <taxon>Saprospiria</taxon>
        <taxon>Saprospirales</taxon>
        <taxon>Saprospiraceae</taxon>
        <taxon>Saprospira</taxon>
    </lineage>
</organism>
<comment type="catalytic activity">
    <reaction evidence="6">
        <text>a uridine in RNA = a pseudouridine in RNA</text>
        <dbReference type="Rhea" id="RHEA:48348"/>
        <dbReference type="Rhea" id="RHEA-COMP:12068"/>
        <dbReference type="Rhea" id="RHEA-COMP:12069"/>
        <dbReference type="ChEBI" id="CHEBI:65314"/>
        <dbReference type="ChEBI" id="CHEBI:65315"/>
    </reaction>
</comment>
<keyword evidence="2 5" id="KW-0694">RNA-binding</keyword>
<dbReference type="GO" id="GO:0000455">
    <property type="term" value="P:enzyme-directed rRNA pseudouridine synthesis"/>
    <property type="evidence" value="ECO:0007669"/>
    <property type="project" value="TreeGrafter"/>
</dbReference>
<accession>H6L178</accession>
<dbReference type="eggNOG" id="COG0564">
    <property type="taxonomic scope" value="Bacteria"/>
</dbReference>
<dbReference type="PANTHER" id="PTHR21600:SF44">
    <property type="entry name" value="RIBOSOMAL LARGE SUBUNIT PSEUDOURIDINE SYNTHASE D"/>
    <property type="match status" value="1"/>
</dbReference>
<dbReference type="InterPro" id="IPR006225">
    <property type="entry name" value="PsdUridine_synth_RluC/D"/>
</dbReference>
<dbReference type="RefSeq" id="WP_015693709.1">
    <property type="nucleotide sequence ID" value="NC_016940.1"/>
</dbReference>
<dbReference type="Gene3D" id="3.10.290.10">
    <property type="entry name" value="RNA-binding S4 domain"/>
    <property type="match status" value="1"/>
</dbReference>
<dbReference type="InterPro" id="IPR020103">
    <property type="entry name" value="PsdUridine_synth_cat_dom_sf"/>
</dbReference>
<dbReference type="FunFam" id="3.30.2350.10:FF:000006">
    <property type="entry name" value="Pseudouridine synthase"/>
    <property type="match status" value="1"/>
</dbReference>
<reference evidence="8 9" key="1">
    <citation type="journal article" date="2012" name="Stand. Genomic Sci.">
        <title>Complete genome sequencing and analysis of Saprospira grandis str. Lewin, a predatory marine bacterium.</title>
        <authorList>
            <person name="Saw J.H."/>
            <person name="Yuryev A."/>
            <person name="Kanbe M."/>
            <person name="Hou S."/>
            <person name="Young A.G."/>
            <person name="Aizawa S."/>
            <person name="Alam M."/>
        </authorList>
    </citation>
    <scope>NUCLEOTIDE SEQUENCE [LARGE SCALE GENOMIC DNA]</scope>
    <source>
        <strain evidence="8 9">Lewin</strain>
    </source>
</reference>
<evidence type="ECO:0000256" key="2">
    <source>
        <dbReference type="ARBA" id="ARBA00022884"/>
    </source>
</evidence>
<dbReference type="InterPro" id="IPR006224">
    <property type="entry name" value="PsdUridine_synth_RluA-like_CS"/>
</dbReference>
<dbReference type="SMART" id="SM00363">
    <property type="entry name" value="S4"/>
    <property type="match status" value="1"/>
</dbReference>
<dbReference type="EC" id="5.4.99.-" evidence="6"/>
<comment type="function">
    <text evidence="6">Responsible for synthesis of pseudouridine from uracil.</text>
</comment>
<dbReference type="PANTHER" id="PTHR21600">
    <property type="entry name" value="MITOCHONDRIAL RNA PSEUDOURIDINE SYNTHASE"/>
    <property type="match status" value="1"/>
</dbReference>
<dbReference type="SUPFAM" id="SSF55174">
    <property type="entry name" value="Alpha-L RNA-binding motif"/>
    <property type="match status" value="1"/>
</dbReference>
<comment type="similarity">
    <text evidence="1 6">Belongs to the pseudouridine synthase RluA family.</text>
</comment>
<feature type="domain" description="RNA-binding S4" evidence="7">
    <location>
        <begin position="29"/>
        <end position="87"/>
    </location>
</feature>
<dbReference type="NCBIfam" id="TIGR00005">
    <property type="entry name" value="rluA_subfam"/>
    <property type="match status" value="1"/>
</dbReference>
<name>H6L178_SAPGL</name>
<dbReference type="OrthoDB" id="9807829at2"/>
<evidence type="ECO:0000256" key="4">
    <source>
        <dbReference type="PIRSR" id="PIRSR606225-1"/>
    </source>
</evidence>